<dbReference type="GO" id="GO:0008270">
    <property type="term" value="F:zinc ion binding"/>
    <property type="evidence" value="ECO:0007669"/>
    <property type="project" value="UniProtKB-KW"/>
</dbReference>
<dbReference type="PROSITE" id="PS50280">
    <property type="entry name" value="SET"/>
    <property type="match status" value="1"/>
</dbReference>
<dbReference type="FunFam" id="3.30.160.60:FF:000100">
    <property type="entry name" value="Zinc finger 45-like"/>
    <property type="match status" value="1"/>
</dbReference>
<keyword evidence="6" id="KW-0804">Transcription</keyword>
<comment type="caution">
    <text evidence="11">The sequence shown here is derived from an EMBL/GenBank/DDBJ whole genome shotgun (WGS) entry which is preliminary data.</text>
</comment>
<keyword evidence="12" id="KW-1185">Reference proteome</keyword>
<feature type="domain" description="C2H2-type" evidence="9">
    <location>
        <begin position="472"/>
        <end position="499"/>
    </location>
</feature>
<dbReference type="PANTHER" id="PTHR16515">
    <property type="entry name" value="PR DOMAIN ZINC FINGER PROTEIN"/>
    <property type="match status" value="1"/>
</dbReference>
<proteinExistence type="predicted"/>
<feature type="domain" description="C2H2-type" evidence="9">
    <location>
        <begin position="531"/>
        <end position="558"/>
    </location>
</feature>
<dbReference type="PANTHER" id="PTHR16515:SF45">
    <property type="entry name" value="HISTONE-LYSINE N-METHYLTRANSFERASE PRDM9"/>
    <property type="match status" value="1"/>
</dbReference>
<feature type="compositionally biased region" description="Polar residues" evidence="8">
    <location>
        <begin position="429"/>
        <end position="456"/>
    </location>
</feature>
<dbReference type="PROSITE" id="PS50157">
    <property type="entry name" value="ZINC_FINGER_C2H2_2"/>
    <property type="match status" value="7"/>
</dbReference>
<evidence type="ECO:0008006" key="13">
    <source>
        <dbReference type="Google" id="ProtNLM"/>
    </source>
</evidence>
<dbReference type="Proteomes" id="UP001557470">
    <property type="component" value="Unassembled WGS sequence"/>
</dbReference>
<dbReference type="InterPro" id="IPR013087">
    <property type="entry name" value="Znf_C2H2_type"/>
</dbReference>
<evidence type="ECO:0000313" key="12">
    <source>
        <dbReference type="Proteomes" id="UP001557470"/>
    </source>
</evidence>
<evidence type="ECO:0000256" key="3">
    <source>
        <dbReference type="ARBA" id="ARBA00022771"/>
    </source>
</evidence>
<evidence type="ECO:0000259" key="9">
    <source>
        <dbReference type="PROSITE" id="PS50157"/>
    </source>
</evidence>
<keyword evidence="3 7" id="KW-0863">Zinc-finger</keyword>
<keyword evidence="2" id="KW-0677">Repeat</keyword>
<evidence type="ECO:0000313" key="11">
    <source>
        <dbReference type="EMBL" id="KAL0983784.1"/>
    </source>
</evidence>
<dbReference type="FunFam" id="3.30.160.60:FF:000446">
    <property type="entry name" value="Zinc finger protein"/>
    <property type="match status" value="1"/>
</dbReference>
<reference evidence="11 12" key="1">
    <citation type="submission" date="2024-06" db="EMBL/GenBank/DDBJ databases">
        <authorList>
            <person name="Pan Q."/>
            <person name="Wen M."/>
            <person name="Jouanno E."/>
            <person name="Zahm M."/>
            <person name="Klopp C."/>
            <person name="Cabau C."/>
            <person name="Louis A."/>
            <person name="Berthelot C."/>
            <person name="Parey E."/>
            <person name="Roest Crollius H."/>
            <person name="Montfort J."/>
            <person name="Robinson-Rechavi M."/>
            <person name="Bouchez O."/>
            <person name="Lampietro C."/>
            <person name="Lopez Roques C."/>
            <person name="Donnadieu C."/>
            <person name="Postlethwait J."/>
            <person name="Bobe J."/>
            <person name="Verreycken H."/>
            <person name="Guiguen Y."/>
        </authorList>
    </citation>
    <scope>NUCLEOTIDE SEQUENCE [LARGE SCALE GENOMIC DNA]</scope>
    <source>
        <strain evidence="11">Up_M1</strain>
        <tissue evidence="11">Testis</tissue>
    </source>
</reference>
<dbReference type="EMBL" id="JAGEUA010000004">
    <property type="protein sequence ID" value="KAL0983784.1"/>
    <property type="molecule type" value="Genomic_DNA"/>
</dbReference>
<name>A0ABD0WXY4_UMBPY</name>
<dbReference type="GO" id="GO:0005634">
    <property type="term" value="C:nucleus"/>
    <property type="evidence" value="ECO:0007669"/>
    <property type="project" value="UniProtKB-SubCell"/>
</dbReference>
<feature type="domain" description="C2H2-type" evidence="9">
    <location>
        <begin position="501"/>
        <end position="529"/>
    </location>
</feature>
<keyword evidence="4" id="KW-0862">Zinc</keyword>
<gene>
    <name evidence="11" type="ORF">UPYG_G00132770</name>
</gene>
<dbReference type="InterPro" id="IPR046341">
    <property type="entry name" value="SET_dom_sf"/>
</dbReference>
<dbReference type="InterPro" id="IPR001214">
    <property type="entry name" value="SET_dom"/>
</dbReference>
<dbReference type="Pfam" id="PF21549">
    <property type="entry name" value="PRDM2_PR"/>
    <property type="match status" value="1"/>
</dbReference>
<keyword evidence="1" id="KW-0479">Metal-binding</keyword>
<evidence type="ECO:0000256" key="5">
    <source>
        <dbReference type="ARBA" id="ARBA00023015"/>
    </source>
</evidence>
<protein>
    <recommendedName>
        <fullName evidence="13">Histone-lysine N-methyltransferase PRDM9-like</fullName>
    </recommendedName>
</protein>
<dbReference type="InterPro" id="IPR036236">
    <property type="entry name" value="Znf_C2H2_sf"/>
</dbReference>
<feature type="region of interest" description="Disordered" evidence="8">
    <location>
        <begin position="410"/>
        <end position="467"/>
    </location>
</feature>
<evidence type="ECO:0000256" key="7">
    <source>
        <dbReference type="PROSITE-ProRule" id="PRU00042"/>
    </source>
</evidence>
<dbReference type="SUPFAM" id="SSF57667">
    <property type="entry name" value="beta-beta-alpha zinc fingers"/>
    <property type="match status" value="3"/>
</dbReference>
<sequence>MSEERIVLEWTETDFPSAVVLDSLVHKTMARTEVQCQECHPLHTKDLCCEECLGSDESECDIQDNLAFMVDSPTPMGVPQRALLTLPHGLVVGRSSISGAGLGVLNQGPALPPGMHFGPFEGEECTRDRAIGSFYSWEFLNSKGESEYIDASRDSHSNWMRYVNCARNKKEGNLTALQHSGVIFFHCCRSILSGDELLFWPGGQFTDRFEDPSDQIWLRKRTSSELSTDLQYPVFLCHQCQLSFTTESYLERHTKHSHYLDQSLTEPASPFSNDVMEKDHEVSLADCSPNSLTQKGHIQRPMHTVHFKGKLPTNTQKDEASEPPTEATTIQIQVDEASEKPNSCSQCGKIFKQKSHVLRHIRGVHSDVRPYCCPQCNKGFAQKYDLARHQTQVHGKKKKWIRAVAEVRRESRALGRPPSERLRIRRLKSSSTSGANAAQQSPSRTMNSTYSDSTSDALDVEETDGVGGEDQYTCTECQRSYGNPESLEVHHCILSRAKPPFSCSTCGVTFKRYITLKKHKLSKHPKQRLTFGCTHCGRFFSRDAGLQRHLKTEVCKDIQLSSETFTCSDCHYSFTEERHLQKHVRRHHPNEYVAVMCAGLIPPQPNGEKEGCHCVQCGKSYKSCHVL</sequence>
<dbReference type="Gene3D" id="2.170.270.10">
    <property type="entry name" value="SET domain"/>
    <property type="match status" value="1"/>
</dbReference>
<accession>A0ABD0WXY4</accession>
<feature type="domain" description="C2H2-type" evidence="9">
    <location>
        <begin position="371"/>
        <end position="399"/>
    </location>
</feature>
<evidence type="ECO:0000256" key="1">
    <source>
        <dbReference type="ARBA" id="ARBA00022723"/>
    </source>
</evidence>
<feature type="domain" description="C2H2-type" evidence="9">
    <location>
        <begin position="235"/>
        <end position="263"/>
    </location>
</feature>
<evidence type="ECO:0000256" key="2">
    <source>
        <dbReference type="ARBA" id="ARBA00022737"/>
    </source>
</evidence>
<dbReference type="Pfam" id="PF00096">
    <property type="entry name" value="zf-C2H2"/>
    <property type="match status" value="4"/>
</dbReference>
<evidence type="ECO:0000256" key="6">
    <source>
        <dbReference type="ARBA" id="ARBA00023163"/>
    </source>
</evidence>
<feature type="domain" description="C2H2-type" evidence="9">
    <location>
        <begin position="342"/>
        <end position="370"/>
    </location>
</feature>
<dbReference type="InterPro" id="IPR050331">
    <property type="entry name" value="Zinc_finger"/>
</dbReference>
<keyword evidence="5" id="KW-0805">Transcription regulation</keyword>
<feature type="domain" description="C2H2-type" evidence="9">
    <location>
        <begin position="565"/>
        <end position="593"/>
    </location>
</feature>
<dbReference type="PROSITE" id="PS00028">
    <property type="entry name" value="ZINC_FINGER_C2H2_1"/>
    <property type="match status" value="5"/>
</dbReference>
<evidence type="ECO:0000256" key="4">
    <source>
        <dbReference type="ARBA" id="ARBA00022833"/>
    </source>
</evidence>
<dbReference type="AlphaFoldDB" id="A0ABD0WXY4"/>
<evidence type="ECO:0000259" key="10">
    <source>
        <dbReference type="PROSITE" id="PS50280"/>
    </source>
</evidence>
<organism evidence="11 12">
    <name type="scientific">Umbra pygmaea</name>
    <name type="common">Eastern mudminnow</name>
    <dbReference type="NCBI Taxonomy" id="75934"/>
    <lineage>
        <taxon>Eukaryota</taxon>
        <taxon>Metazoa</taxon>
        <taxon>Chordata</taxon>
        <taxon>Craniata</taxon>
        <taxon>Vertebrata</taxon>
        <taxon>Euteleostomi</taxon>
        <taxon>Actinopterygii</taxon>
        <taxon>Neopterygii</taxon>
        <taxon>Teleostei</taxon>
        <taxon>Protacanthopterygii</taxon>
        <taxon>Esociformes</taxon>
        <taxon>Umbridae</taxon>
        <taxon>Umbra</taxon>
    </lineage>
</organism>
<dbReference type="Gene3D" id="3.30.160.60">
    <property type="entry name" value="Classic Zinc Finger"/>
    <property type="match status" value="4"/>
</dbReference>
<evidence type="ECO:0000256" key="8">
    <source>
        <dbReference type="SAM" id="MobiDB-lite"/>
    </source>
</evidence>
<feature type="domain" description="SET" evidence="10">
    <location>
        <begin position="88"/>
        <end position="202"/>
    </location>
</feature>
<dbReference type="SMART" id="SM00355">
    <property type="entry name" value="ZnF_C2H2"/>
    <property type="match status" value="7"/>
</dbReference>
<feature type="compositionally biased region" description="Basic and acidic residues" evidence="8">
    <location>
        <begin position="410"/>
        <end position="422"/>
    </location>
</feature>